<dbReference type="Pfam" id="PF13549">
    <property type="entry name" value="ATP-grasp_5"/>
    <property type="match status" value="1"/>
</dbReference>
<dbReference type="SUPFAM" id="SSF52210">
    <property type="entry name" value="Succinyl-CoA synthetase domains"/>
    <property type="match status" value="2"/>
</dbReference>
<organism evidence="4 5">
    <name type="scientific">Nesterenkonia halobia</name>
    <dbReference type="NCBI Taxonomy" id="37922"/>
    <lineage>
        <taxon>Bacteria</taxon>
        <taxon>Bacillati</taxon>
        <taxon>Actinomycetota</taxon>
        <taxon>Actinomycetes</taxon>
        <taxon>Micrococcales</taxon>
        <taxon>Micrococcaceae</taxon>
        <taxon>Nesterenkonia</taxon>
    </lineage>
</organism>
<dbReference type="SUPFAM" id="SSF51735">
    <property type="entry name" value="NAD(P)-binding Rossmann-fold domains"/>
    <property type="match status" value="1"/>
</dbReference>
<dbReference type="InterPro" id="IPR003781">
    <property type="entry name" value="CoA-bd"/>
</dbReference>
<dbReference type="InterPro" id="IPR011761">
    <property type="entry name" value="ATP-grasp"/>
</dbReference>
<dbReference type="Gene3D" id="3.40.50.720">
    <property type="entry name" value="NAD(P)-binding Rossmann-like Domain"/>
    <property type="match status" value="1"/>
</dbReference>
<dbReference type="PANTHER" id="PTHR42793:SF1">
    <property type="entry name" value="PEPTIDYL-LYSINE N-ACETYLTRANSFERASE PATZ"/>
    <property type="match status" value="1"/>
</dbReference>
<dbReference type="InterPro" id="IPR032875">
    <property type="entry name" value="Succ_CoA_lig_flav_dom"/>
</dbReference>
<feature type="domain" description="ATP-grasp" evidence="2">
    <location>
        <begin position="711"/>
        <end position="914"/>
    </location>
</feature>
<dbReference type="Pfam" id="PF00583">
    <property type="entry name" value="Acetyltransf_1"/>
    <property type="match status" value="1"/>
</dbReference>
<evidence type="ECO:0000259" key="2">
    <source>
        <dbReference type="PROSITE" id="PS50975"/>
    </source>
</evidence>
<dbReference type="Gene3D" id="3.30.470.20">
    <property type="entry name" value="ATP-grasp fold, B domain"/>
    <property type="match status" value="1"/>
</dbReference>
<dbReference type="InterPro" id="IPR036291">
    <property type="entry name" value="NAD(P)-bd_dom_sf"/>
</dbReference>
<dbReference type="PANTHER" id="PTHR42793">
    <property type="entry name" value="COA BINDING DOMAIN CONTAINING PROTEIN"/>
    <property type="match status" value="1"/>
</dbReference>
<accession>A0ABP6RBE1</accession>
<protein>
    <submittedName>
        <fullName evidence="4">GNAT family N-acetyltransferase</fullName>
    </submittedName>
</protein>
<dbReference type="CDD" id="cd04301">
    <property type="entry name" value="NAT_SF"/>
    <property type="match status" value="1"/>
</dbReference>
<dbReference type="Pfam" id="PF13380">
    <property type="entry name" value="CoA_binding_2"/>
    <property type="match status" value="1"/>
</dbReference>
<dbReference type="PROSITE" id="PS51186">
    <property type="entry name" value="GNAT"/>
    <property type="match status" value="1"/>
</dbReference>
<evidence type="ECO:0000259" key="3">
    <source>
        <dbReference type="PROSITE" id="PS51186"/>
    </source>
</evidence>
<evidence type="ECO:0000313" key="5">
    <source>
        <dbReference type="Proteomes" id="UP001501736"/>
    </source>
</evidence>
<feature type="domain" description="N-acetyltransferase" evidence="3">
    <location>
        <begin position="26"/>
        <end position="177"/>
    </location>
</feature>
<dbReference type="InterPro" id="IPR016102">
    <property type="entry name" value="Succinyl-CoA_synth-like"/>
</dbReference>
<dbReference type="InterPro" id="IPR000182">
    <property type="entry name" value="GNAT_dom"/>
</dbReference>
<dbReference type="Gene3D" id="3.40.630.30">
    <property type="match status" value="1"/>
</dbReference>
<reference evidence="5" key="1">
    <citation type="journal article" date="2019" name="Int. J. Syst. Evol. Microbiol.">
        <title>The Global Catalogue of Microorganisms (GCM) 10K type strain sequencing project: providing services to taxonomists for standard genome sequencing and annotation.</title>
        <authorList>
            <consortium name="The Broad Institute Genomics Platform"/>
            <consortium name="The Broad Institute Genome Sequencing Center for Infectious Disease"/>
            <person name="Wu L."/>
            <person name="Ma J."/>
        </authorList>
    </citation>
    <scope>NUCLEOTIDE SEQUENCE [LARGE SCALE GENOMIC DNA]</scope>
    <source>
        <strain evidence="5">JCM 11483</strain>
    </source>
</reference>
<dbReference type="EMBL" id="BAAAYG010000004">
    <property type="protein sequence ID" value="GAA3283403.1"/>
    <property type="molecule type" value="Genomic_DNA"/>
</dbReference>
<dbReference type="PROSITE" id="PS50975">
    <property type="entry name" value="ATP_GRASP"/>
    <property type="match status" value="1"/>
</dbReference>
<keyword evidence="5" id="KW-1185">Reference proteome</keyword>
<dbReference type="RefSeq" id="WP_344719267.1">
    <property type="nucleotide sequence ID" value="NZ_BAAAYG010000004.1"/>
</dbReference>
<dbReference type="Proteomes" id="UP001501736">
    <property type="component" value="Unassembled WGS sequence"/>
</dbReference>
<name>A0ABP6RBE1_9MICC</name>
<dbReference type="Gene3D" id="3.40.50.261">
    <property type="entry name" value="Succinyl-CoA synthetase domains"/>
    <property type="match status" value="2"/>
</dbReference>
<gene>
    <name evidence="4" type="ORF">GCM10020260_12120</name>
</gene>
<dbReference type="SUPFAM" id="SSF55729">
    <property type="entry name" value="Acyl-CoA N-acyltransferases (Nat)"/>
    <property type="match status" value="1"/>
</dbReference>
<comment type="caution">
    <text evidence="4">The sequence shown here is derived from an EMBL/GenBank/DDBJ whole genome shotgun (WGS) entry which is preliminary data.</text>
</comment>
<dbReference type="Pfam" id="PF13607">
    <property type="entry name" value="Succ_CoA_lig"/>
    <property type="match status" value="1"/>
</dbReference>
<proteinExistence type="predicted"/>
<dbReference type="SMART" id="SM00881">
    <property type="entry name" value="CoA_binding"/>
    <property type="match status" value="1"/>
</dbReference>
<dbReference type="SUPFAM" id="SSF56059">
    <property type="entry name" value="Glutathione synthetase ATP-binding domain-like"/>
    <property type="match status" value="1"/>
</dbReference>
<dbReference type="Gene3D" id="3.30.1490.20">
    <property type="entry name" value="ATP-grasp fold, A domain"/>
    <property type="match status" value="1"/>
</dbReference>
<dbReference type="InterPro" id="IPR016181">
    <property type="entry name" value="Acyl_CoA_acyltransferase"/>
</dbReference>
<sequence length="929" mass="98064">MAQDSTSVGYPSHWEADVVLRDGAAAHLRPIGAEDAERLQRMHAAQSESSIYLRYFTYKSALTTKELAHFTGVDHLGRVALVILLDEQIIGVGRYDRIDDTAEAEVSFNISDAHQGRGLGSILLEHLAAAGRERGIERFTAEVLPENRKMLAVFTEAGYEVSRRFEDGVVALTFPIDPTERSRAVMESREHRAEARSVAELTAPAHVAVVGASRQPGTPGHQVLQNLVEGRFTGGVHAINPEAFEVGGTTAHASLGELKQPIDLAVVCVPAAQLPAVVADCGRHGVKGLVVITDGLDAVARDADGETGETVEVGESGARSDGVAGFDQRALVRLARRWGMRVIGPASVGLIRTDPDVSLNASLSPQMPLRGGVGLFSQSAPLGISLHAAAHRRGVGVSTVISAGSRADLSGNDAMQHFEDDPATRAVGLSLESLGNPRKFSRIARRLSLSKPVVVATSGVMGRSLPPGHDVRTTRAPAGAVDSMLEQSGVIPVGNHDSLMDVLQVLATQPLPVGGRLGVLADSPAMAAALADAAARHGLDPVRSDGDLALDGTRGQPEEAMAAALEAMLDDEDVDAVAVCRQPGLDGTHRDLTATIAAAARRHPKPVVLSSIGVLDPQAPLNLLAGAAPVLETGALQQGLPVFSSPERSVAALGKIVEYQRWRRRGIGETWVPQGLEGSTVRRAADELLDGQLAEAGGGPRLHRLDPAQTAELLGLYGLEVMESVPFRTADEAVAAAERLGYPVAVKATTDALRHRLDLGGVRLSITDAAMLRRTAADMREQLARYGDPGLEVQAMAPAGQGCMVSALEDPLMGPVVSFGLSGDAVELLDDWAHAVPPLTDQDVADLVRRPRAARRLLGHRGLPAVDLAAVEDALQRVAILKDEHPQVASLQLAPLLAGPHGVRILHATVDIADPQQRTDSARRAISRR</sequence>
<keyword evidence="1" id="KW-0547">Nucleotide-binding</keyword>
<evidence type="ECO:0000313" key="4">
    <source>
        <dbReference type="EMBL" id="GAA3283403.1"/>
    </source>
</evidence>
<keyword evidence="1" id="KW-0067">ATP-binding</keyword>
<evidence type="ECO:0000256" key="1">
    <source>
        <dbReference type="PROSITE-ProRule" id="PRU00409"/>
    </source>
</evidence>
<dbReference type="InterPro" id="IPR013815">
    <property type="entry name" value="ATP_grasp_subdomain_1"/>
</dbReference>